<evidence type="ECO:0008006" key="4">
    <source>
        <dbReference type="Google" id="ProtNLM"/>
    </source>
</evidence>
<name>A0ABQ3ID60_9BACT</name>
<evidence type="ECO:0000313" key="2">
    <source>
        <dbReference type="EMBL" id="GHE71364.1"/>
    </source>
</evidence>
<keyword evidence="1" id="KW-1133">Transmembrane helix</keyword>
<dbReference type="RefSeq" id="WP_189631025.1">
    <property type="nucleotide sequence ID" value="NZ_BNAG01000004.1"/>
</dbReference>
<keyword evidence="1" id="KW-0812">Transmembrane</keyword>
<feature type="transmembrane region" description="Helical" evidence="1">
    <location>
        <begin position="48"/>
        <end position="69"/>
    </location>
</feature>
<reference evidence="3" key="1">
    <citation type="journal article" date="2019" name="Int. J. Syst. Evol. Microbiol.">
        <title>The Global Catalogue of Microorganisms (GCM) 10K type strain sequencing project: providing services to taxonomists for standard genome sequencing and annotation.</title>
        <authorList>
            <consortium name="The Broad Institute Genomics Platform"/>
            <consortium name="The Broad Institute Genome Sequencing Center for Infectious Disease"/>
            <person name="Wu L."/>
            <person name="Ma J."/>
        </authorList>
    </citation>
    <scope>NUCLEOTIDE SEQUENCE [LARGE SCALE GENOMIC DNA]</scope>
    <source>
        <strain evidence="3">CGMCC 1.15111</strain>
    </source>
</reference>
<accession>A0ABQ3ID60</accession>
<keyword evidence="1" id="KW-0472">Membrane</keyword>
<protein>
    <recommendedName>
        <fullName evidence="4">Potassium transporter KefB</fullName>
    </recommendedName>
</protein>
<dbReference type="Proteomes" id="UP000658258">
    <property type="component" value="Unassembled WGS sequence"/>
</dbReference>
<sequence>MNEYVSNTVSSTGLMKRMLIGGIIGLVLITLFLISADEADPSWNKLWFIKPLIITPIAAAMGGGLHFYVDKIFSTNNWSRVLAFIVSTLGFVVTLWLGTVLGLNGTYWN</sequence>
<keyword evidence="3" id="KW-1185">Reference proteome</keyword>
<evidence type="ECO:0000313" key="3">
    <source>
        <dbReference type="Proteomes" id="UP000658258"/>
    </source>
</evidence>
<dbReference type="EMBL" id="BNAG01000004">
    <property type="protein sequence ID" value="GHE71364.1"/>
    <property type="molecule type" value="Genomic_DNA"/>
</dbReference>
<evidence type="ECO:0000256" key="1">
    <source>
        <dbReference type="SAM" id="Phobius"/>
    </source>
</evidence>
<feature type="transmembrane region" description="Helical" evidence="1">
    <location>
        <begin position="81"/>
        <end position="103"/>
    </location>
</feature>
<organism evidence="2 3">
    <name type="scientific">Roseivirga thermotolerans</name>
    <dbReference type="NCBI Taxonomy" id="1758176"/>
    <lineage>
        <taxon>Bacteria</taxon>
        <taxon>Pseudomonadati</taxon>
        <taxon>Bacteroidota</taxon>
        <taxon>Cytophagia</taxon>
        <taxon>Cytophagales</taxon>
        <taxon>Roseivirgaceae</taxon>
        <taxon>Roseivirga</taxon>
    </lineage>
</organism>
<comment type="caution">
    <text evidence="2">The sequence shown here is derived from an EMBL/GenBank/DDBJ whole genome shotgun (WGS) entry which is preliminary data.</text>
</comment>
<feature type="transmembrane region" description="Helical" evidence="1">
    <location>
        <begin position="18"/>
        <end position="36"/>
    </location>
</feature>
<gene>
    <name evidence="2" type="ORF">GCM10011340_29150</name>
</gene>
<proteinExistence type="predicted"/>